<evidence type="ECO:0008006" key="5">
    <source>
        <dbReference type="Google" id="ProtNLM"/>
    </source>
</evidence>
<name>A0A830HMV3_9CHLO</name>
<proteinExistence type="predicted"/>
<gene>
    <name evidence="3" type="ORF">PPROV_000725200</name>
</gene>
<dbReference type="OrthoDB" id="2016911at2759"/>
<comment type="caution">
    <text evidence="3">The sequence shown here is derived from an EMBL/GenBank/DDBJ whole genome shotgun (WGS) entry which is preliminary data.</text>
</comment>
<protein>
    <recommendedName>
        <fullName evidence="5">Transmembrane protein</fullName>
    </recommendedName>
</protein>
<feature type="region of interest" description="Disordered" evidence="1">
    <location>
        <begin position="168"/>
        <end position="208"/>
    </location>
</feature>
<evidence type="ECO:0000313" key="4">
    <source>
        <dbReference type="Proteomes" id="UP000660262"/>
    </source>
</evidence>
<reference evidence="3" key="1">
    <citation type="submission" date="2020-10" db="EMBL/GenBank/DDBJ databases">
        <title>Unveiling of a novel bifunctional photoreceptor, Dualchrome1, isolated from a cosmopolitan green alga.</title>
        <authorList>
            <person name="Suzuki S."/>
            <person name="Kawachi M."/>
        </authorList>
    </citation>
    <scope>NUCLEOTIDE SEQUENCE</scope>
    <source>
        <strain evidence="3">NIES 2893</strain>
    </source>
</reference>
<organism evidence="3 4">
    <name type="scientific">Pycnococcus provasolii</name>
    <dbReference type="NCBI Taxonomy" id="41880"/>
    <lineage>
        <taxon>Eukaryota</taxon>
        <taxon>Viridiplantae</taxon>
        <taxon>Chlorophyta</taxon>
        <taxon>Pseudoscourfieldiophyceae</taxon>
        <taxon>Pseudoscourfieldiales</taxon>
        <taxon>Pycnococcaceae</taxon>
        <taxon>Pycnococcus</taxon>
    </lineage>
</organism>
<dbReference type="EMBL" id="BNJQ01000021">
    <property type="protein sequence ID" value="GHP08514.1"/>
    <property type="molecule type" value="Genomic_DNA"/>
</dbReference>
<dbReference type="AlphaFoldDB" id="A0A830HMV3"/>
<dbReference type="PANTHER" id="PTHR35699:SF1">
    <property type="entry name" value="F2J10.10 PROTEIN"/>
    <property type="match status" value="1"/>
</dbReference>
<keyword evidence="4" id="KW-1185">Reference proteome</keyword>
<dbReference type="Proteomes" id="UP000660262">
    <property type="component" value="Unassembled WGS sequence"/>
</dbReference>
<feature type="transmembrane region" description="Helical" evidence="2">
    <location>
        <begin position="115"/>
        <end position="144"/>
    </location>
</feature>
<sequence length="208" mass="22452">MHVSLDLNVYGAVRLTTQSSGGDDAAGDSGGDEPNNEPISLESIFAEEMKRRQSGGARVGGGVAPEEQFDWVKTREKRESEAKFKDERMSRDQLKASRELQSEGLEGLPDRAKQLLTLGGLSFVPFLPFIVVGALVFATTWVYFGDAFVHGGDNAIDYGLPDSETPAQLSRAADTRKAGAPPPYVPPEVLLAEPSADGPMVNFKENRP</sequence>
<keyword evidence="2" id="KW-1133">Transmembrane helix</keyword>
<dbReference type="PANTHER" id="PTHR35699">
    <property type="entry name" value="F2J10.10 PROTEIN"/>
    <property type="match status" value="1"/>
</dbReference>
<evidence type="ECO:0000256" key="2">
    <source>
        <dbReference type="SAM" id="Phobius"/>
    </source>
</evidence>
<keyword evidence="2" id="KW-0472">Membrane</keyword>
<evidence type="ECO:0000313" key="3">
    <source>
        <dbReference type="EMBL" id="GHP08514.1"/>
    </source>
</evidence>
<feature type="region of interest" description="Disordered" evidence="1">
    <location>
        <begin position="15"/>
        <end position="43"/>
    </location>
</feature>
<keyword evidence="2" id="KW-0812">Transmembrane</keyword>
<accession>A0A830HMV3</accession>
<evidence type="ECO:0000256" key="1">
    <source>
        <dbReference type="SAM" id="MobiDB-lite"/>
    </source>
</evidence>